<organism evidence="1 2">
    <name type="scientific">Pararge aegeria aegeria</name>
    <dbReference type="NCBI Taxonomy" id="348720"/>
    <lineage>
        <taxon>Eukaryota</taxon>
        <taxon>Metazoa</taxon>
        <taxon>Ecdysozoa</taxon>
        <taxon>Arthropoda</taxon>
        <taxon>Hexapoda</taxon>
        <taxon>Insecta</taxon>
        <taxon>Pterygota</taxon>
        <taxon>Neoptera</taxon>
        <taxon>Endopterygota</taxon>
        <taxon>Lepidoptera</taxon>
        <taxon>Glossata</taxon>
        <taxon>Ditrysia</taxon>
        <taxon>Papilionoidea</taxon>
        <taxon>Nymphalidae</taxon>
        <taxon>Satyrinae</taxon>
        <taxon>Satyrini</taxon>
        <taxon>Parargina</taxon>
        <taxon>Pararge</taxon>
    </lineage>
</organism>
<proteinExistence type="predicted"/>
<keyword evidence="2" id="KW-1185">Reference proteome</keyword>
<dbReference type="Proteomes" id="UP000838756">
    <property type="component" value="Unassembled WGS sequence"/>
</dbReference>
<accession>A0A8S4S2C9</accession>
<dbReference type="EMBL" id="CAKXAJ010025762">
    <property type="protein sequence ID" value="CAH2243661.1"/>
    <property type="molecule type" value="Genomic_DNA"/>
</dbReference>
<gene>
    <name evidence="1" type="primary">jg26136</name>
    <name evidence="1" type="ORF">PAEG_LOCUS19765</name>
</gene>
<reference evidence="1" key="1">
    <citation type="submission" date="2022-03" db="EMBL/GenBank/DDBJ databases">
        <authorList>
            <person name="Lindestad O."/>
        </authorList>
    </citation>
    <scope>NUCLEOTIDE SEQUENCE</scope>
</reference>
<comment type="caution">
    <text evidence="1">The sequence shown here is derived from an EMBL/GenBank/DDBJ whole genome shotgun (WGS) entry which is preliminary data.</text>
</comment>
<evidence type="ECO:0000313" key="1">
    <source>
        <dbReference type="EMBL" id="CAH2243661.1"/>
    </source>
</evidence>
<sequence length="150" mass="17285">MTKWDGDCKNEHPDSCARIDTFVRLAVQGILYMRIQHPISNASMLCLSLAFMVHVSTPHMNIGKFKARSKRHENEEKHRKMEEELKRQPYRSSLAISVILGVGQYEREKGKVRGFNDGASIKVLREAPVRSYEIPQPPMICRGWPPKGFY</sequence>
<dbReference type="AlphaFoldDB" id="A0A8S4S2C9"/>
<name>A0A8S4S2C9_9NEOP</name>
<protein>
    <submittedName>
        <fullName evidence="1">Jg26136 protein</fullName>
    </submittedName>
</protein>
<evidence type="ECO:0000313" key="2">
    <source>
        <dbReference type="Proteomes" id="UP000838756"/>
    </source>
</evidence>